<keyword evidence="2" id="KW-0677">Repeat</keyword>
<proteinExistence type="predicted"/>
<dbReference type="OrthoDB" id="5317514at2759"/>
<dbReference type="InterPro" id="IPR013519">
    <property type="entry name" value="Int_alpha_beta-p"/>
</dbReference>
<dbReference type="GO" id="GO:0009897">
    <property type="term" value="C:external side of plasma membrane"/>
    <property type="evidence" value="ECO:0007669"/>
    <property type="project" value="TreeGrafter"/>
</dbReference>
<keyword evidence="3" id="KW-0325">Glycoprotein</keyword>
<dbReference type="EMBL" id="UXSR01000232">
    <property type="protein sequence ID" value="VDD75706.1"/>
    <property type="molecule type" value="Genomic_DNA"/>
</dbReference>
<keyword evidence="1" id="KW-0732">Signal</keyword>
<keyword evidence="6" id="KW-1185">Reference proteome</keyword>
<name>A0A158QSY6_MESCO</name>
<dbReference type="PANTHER" id="PTHR23220">
    <property type="entry name" value="INTEGRIN ALPHA"/>
    <property type="match status" value="1"/>
</dbReference>
<feature type="repeat" description="FG-GAP" evidence="4">
    <location>
        <begin position="138"/>
        <end position="193"/>
    </location>
</feature>
<dbReference type="Pfam" id="PF01839">
    <property type="entry name" value="FG-GAP"/>
    <property type="match status" value="3"/>
</dbReference>
<dbReference type="STRING" id="53468.A0A158QSY6"/>
<evidence type="ECO:0000256" key="1">
    <source>
        <dbReference type="ARBA" id="ARBA00022729"/>
    </source>
</evidence>
<dbReference type="Proteomes" id="UP000267029">
    <property type="component" value="Unassembled WGS sequence"/>
</dbReference>
<dbReference type="GO" id="GO:0033627">
    <property type="term" value="P:cell adhesion mediated by integrin"/>
    <property type="evidence" value="ECO:0007669"/>
    <property type="project" value="TreeGrafter"/>
</dbReference>
<feature type="repeat" description="FG-GAP" evidence="4">
    <location>
        <begin position="224"/>
        <end position="279"/>
    </location>
</feature>
<dbReference type="Gene3D" id="2.130.10.130">
    <property type="entry name" value="Integrin alpha, N-terminal"/>
    <property type="match status" value="1"/>
</dbReference>
<dbReference type="PANTHER" id="PTHR23220:SF122">
    <property type="entry name" value="INTEGRIN ALPHA-PS1"/>
    <property type="match status" value="1"/>
</dbReference>
<evidence type="ECO:0000256" key="2">
    <source>
        <dbReference type="ARBA" id="ARBA00022737"/>
    </source>
</evidence>
<dbReference type="GO" id="GO:0007229">
    <property type="term" value="P:integrin-mediated signaling pathway"/>
    <property type="evidence" value="ECO:0007669"/>
    <property type="project" value="TreeGrafter"/>
</dbReference>
<dbReference type="GO" id="GO:0098609">
    <property type="term" value="P:cell-cell adhesion"/>
    <property type="evidence" value="ECO:0007669"/>
    <property type="project" value="TreeGrafter"/>
</dbReference>
<dbReference type="GO" id="GO:0005178">
    <property type="term" value="F:integrin binding"/>
    <property type="evidence" value="ECO:0007669"/>
    <property type="project" value="TreeGrafter"/>
</dbReference>
<feature type="repeat" description="FG-GAP" evidence="4">
    <location>
        <begin position="285"/>
        <end position="348"/>
    </location>
</feature>
<evidence type="ECO:0000313" key="6">
    <source>
        <dbReference type="Proteomes" id="UP000267029"/>
    </source>
</evidence>
<evidence type="ECO:0000313" key="5">
    <source>
        <dbReference type="EMBL" id="VDD75706.1"/>
    </source>
</evidence>
<evidence type="ECO:0008006" key="7">
    <source>
        <dbReference type="Google" id="ProtNLM"/>
    </source>
</evidence>
<dbReference type="AlphaFoldDB" id="A0A158QSY6"/>
<sequence>MTFLGASTCLNIAEASRSIDLRFCLDGASVAYLRNSNADIIISGSPYYQFAKGSGFVNNNTGFNPVRRTDTTFLDDYSLMGSSSAISDSVYSPSADSKKTIVAVFGAPGVPQSGDKNGSGFVMLNVIEKASSQRLIMKSQLLHGSLFGSRFGHAVNFVDLNGDGWDDLLVGAPFERDQGENGILHQDIEGRGMHRIPSFGCVYVYWNQQQRLPSTGAFSDRNVQVIRAPTTLSPLSGFGSAITDLGDIDHDGINDFAVGAPYDESGGVVVVYHGSASKHIGPPTQLINASELPGSLQGLGFSLGLGGLDLDDNGYPDLAVGAPNSDKIAVFRTRPVIKGEALVVLEDGSTHFKGMLDSLEDCTWDTQIMPGYWAPKVHCMNVKVIMTFYNVDPISCQQRSIPAQLLLTIDPPENWLTEEFKKNASSQTPFPLGGGGAVASFFGERVLQVTDPEVRPFYQLAGDNVPLDHDQSLPFLLLPTQRAVCRSKSMLGQPPSQDELALATTVRLAFRVSQNTNCFHVAISTECCSIMYPLRIRLVSCVLRWF</sequence>
<evidence type="ECO:0000256" key="4">
    <source>
        <dbReference type="PROSITE-ProRule" id="PRU00803"/>
    </source>
</evidence>
<reference evidence="5 6" key="1">
    <citation type="submission" date="2018-10" db="EMBL/GenBank/DDBJ databases">
        <authorList>
            <consortium name="Pathogen Informatics"/>
        </authorList>
    </citation>
    <scope>NUCLEOTIDE SEQUENCE [LARGE SCALE GENOMIC DNA]</scope>
</reference>
<dbReference type="GO" id="GO:0007160">
    <property type="term" value="P:cell-matrix adhesion"/>
    <property type="evidence" value="ECO:0007669"/>
    <property type="project" value="TreeGrafter"/>
</dbReference>
<protein>
    <recommendedName>
        <fullName evidence="7">Integrin alpha-2 domain-containing protein</fullName>
    </recommendedName>
</protein>
<dbReference type="SMART" id="SM00191">
    <property type="entry name" value="Int_alpha"/>
    <property type="match status" value="3"/>
</dbReference>
<dbReference type="InterPro" id="IPR013517">
    <property type="entry name" value="FG-GAP"/>
</dbReference>
<dbReference type="SUPFAM" id="SSF69318">
    <property type="entry name" value="Integrin alpha N-terminal domain"/>
    <property type="match status" value="1"/>
</dbReference>
<dbReference type="PROSITE" id="PS51470">
    <property type="entry name" value="FG_GAP"/>
    <property type="match status" value="3"/>
</dbReference>
<gene>
    <name evidence="5" type="ORF">MCOS_LOCUS1709</name>
</gene>
<organism evidence="5 6">
    <name type="scientific">Mesocestoides corti</name>
    <name type="common">Flatworm</name>
    <dbReference type="NCBI Taxonomy" id="53468"/>
    <lineage>
        <taxon>Eukaryota</taxon>
        <taxon>Metazoa</taxon>
        <taxon>Spiralia</taxon>
        <taxon>Lophotrochozoa</taxon>
        <taxon>Platyhelminthes</taxon>
        <taxon>Cestoda</taxon>
        <taxon>Eucestoda</taxon>
        <taxon>Cyclophyllidea</taxon>
        <taxon>Mesocestoididae</taxon>
        <taxon>Mesocestoides</taxon>
    </lineage>
</organism>
<dbReference type="GO" id="GO:0008305">
    <property type="term" value="C:integrin complex"/>
    <property type="evidence" value="ECO:0007669"/>
    <property type="project" value="TreeGrafter"/>
</dbReference>
<dbReference type="InterPro" id="IPR028994">
    <property type="entry name" value="Integrin_alpha_N"/>
</dbReference>
<evidence type="ECO:0000256" key="3">
    <source>
        <dbReference type="ARBA" id="ARBA00023180"/>
    </source>
</evidence>
<accession>A0A158QSY6</accession>